<proteinExistence type="predicted"/>
<dbReference type="AlphaFoldDB" id="A0A229S9A1"/>
<feature type="signal peptide" evidence="1">
    <location>
        <begin position="1"/>
        <end position="25"/>
    </location>
</feature>
<evidence type="ECO:0008006" key="4">
    <source>
        <dbReference type="Google" id="ProtNLM"/>
    </source>
</evidence>
<accession>A0A229S9A1</accession>
<dbReference type="Proteomes" id="UP000215223">
    <property type="component" value="Unassembled WGS sequence"/>
</dbReference>
<dbReference type="EMBL" id="NMQT01000060">
    <property type="protein sequence ID" value="OXM55488.1"/>
    <property type="molecule type" value="Genomic_DNA"/>
</dbReference>
<feature type="chain" id="PRO_5012285491" description="Ig-like domain-containing protein" evidence="1">
    <location>
        <begin position="26"/>
        <end position="121"/>
    </location>
</feature>
<organism evidence="2 3">
    <name type="scientific">Amycolatopsis thailandensis</name>
    <dbReference type="NCBI Taxonomy" id="589330"/>
    <lineage>
        <taxon>Bacteria</taxon>
        <taxon>Bacillati</taxon>
        <taxon>Actinomycetota</taxon>
        <taxon>Actinomycetes</taxon>
        <taxon>Pseudonocardiales</taxon>
        <taxon>Pseudonocardiaceae</taxon>
        <taxon>Amycolatopsis</taxon>
    </lineage>
</organism>
<dbReference type="OrthoDB" id="3629550at2"/>
<dbReference type="RefSeq" id="WP_093934920.1">
    <property type="nucleotide sequence ID" value="NZ_JBHUSO010000189.1"/>
</dbReference>
<gene>
    <name evidence="2" type="ORF">CFP71_17480</name>
</gene>
<protein>
    <recommendedName>
        <fullName evidence="4">Ig-like domain-containing protein</fullName>
    </recommendedName>
</protein>
<name>A0A229S9A1_9PSEU</name>
<evidence type="ECO:0000313" key="3">
    <source>
        <dbReference type="Proteomes" id="UP000215223"/>
    </source>
</evidence>
<evidence type="ECO:0000313" key="2">
    <source>
        <dbReference type="EMBL" id="OXM55488.1"/>
    </source>
</evidence>
<keyword evidence="1" id="KW-0732">Signal</keyword>
<sequence length="121" mass="12483">MKRAILFTAGTVAGLLLLAPSAVLATSPSPAGNAKPLSLSPAKGRPGDQIRLNFRCDSGPKVSSSALAVDRVKWSATVKNIKPGKYPVTLTCRGRKSTVIFTVLAKQVAKVPTGAVRAGGE</sequence>
<evidence type="ECO:0000256" key="1">
    <source>
        <dbReference type="SAM" id="SignalP"/>
    </source>
</evidence>
<keyword evidence="3" id="KW-1185">Reference proteome</keyword>
<comment type="caution">
    <text evidence="2">The sequence shown here is derived from an EMBL/GenBank/DDBJ whole genome shotgun (WGS) entry which is preliminary data.</text>
</comment>
<reference evidence="2 3" key="1">
    <citation type="submission" date="2017-07" db="EMBL/GenBank/DDBJ databases">
        <title>Amycolatopsis thailandensis Genome sequencing and assembly.</title>
        <authorList>
            <person name="Kaur N."/>
            <person name="Mayilraj S."/>
        </authorList>
    </citation>
    <scope>NUCLEOTIDE SEQUENCE [LARGE SCALE GENOMIC DNA]</scope>
    <source>
        <strain evidence="2 3">JCM 16380</strain>
    </source>
</reference>